<gene>
    <name evidence="1" type="ORF">PSYJA_36509</name>
</gene>
<feature type="non-terminal residue" evidence="1">
    <location>
        <position position="1"/>
    </location>
</feature>
<protein>
    <submittedName>
        <fullName evidence="1">Uncharacterized protein</fullName>
    </submittedName>
</protein>
<reference evidence="1 2" key="1">
    <citation type="journal article" date="2011" name="PLoS Pathog.">
        <title>Dynamic evolution of pathogenicity revealed by sequencing and comparative genomics of 19 Pseudomonas syringae isolates.</title>
        <authorList>
            <person name="Baltrus D.A."/>
            <person name="Nishimura M.T."/>
            <person name="Romanchuk A."/>
            <person name="Chang J.H."/>
            <person name="Mukhtar M.S."/>
            <person name="Cherkis K."/>
            <person name="Roach J."/>
            <person name="Grant S.R."/>
            <person name="Jones C.D."/>
            <person name="Dangl J.L."/>
        </authorList>
    </citation>
    <scope>NUCLEOTIDE SEQUENCE [LARGE SCALE GENOMIC DNA]</scope>
    <source>
        <strain evidence="2">M301072PT</strain>
    </source>
</reference>
<dbReference type="AlphaFoldDB" id="F3FV95"/>
<dbReference type="HOGENOM" id="CLU_3301604_0_0_6"/>
<evidence type="ECO:0000313" key="1">
    <source>
        <dbReference type="EMBL" id="EGH34137.1"/>
    </source>
</evidence>
<proteinExistence type="predicted"/>
<accession>F3FV95</accession>
<name>F3FV95_PSESX</name>
<sequence length="40" mass="4612">FRFATAVGVEDVCVQLAFYRGRTFTRQLLEVVESQYADIL</sequence>
<comment type="caution">
    <text evidence="1">The sequence shown here is derived from an EMBL/GenBank/DDBJ whole genome shotgun (WGS) entry which is preliminary data.</text>
</comment>
<dbReference type="EMBL" id="AEAH01002238">
    <property type="protein sequence ID" value="EGH34137.1"/>
    <property type="molecule type" value="Genomic_DNA"/>
</dbReference>
<dbReference type="Proteomes" id="UP000004471">
    <property type="component" value="Unassembled WGS sequence"/>
</dbReference>
<evidence type="ECO:0000313" key="2">
    <source>
        <dbReference type="Proteomes" id="UP000004471"/>
    </source>
</evidence>
<organism evidence="1 2">
    <name type="scientific">Pseudomonas syringae pv. japonica str. M301072</name>
    <dbReference type="NCBI Taxonomy" id="629262"/>
    <lineage>
        <taxon>Bacteria</taxon>
        <taxon>Pseudomonadati</taxon>
        <taxon>Pseudomonadota</taxon>
        <taxon>Gammaproteobacteria</taxon>
        <taxon>Pseudomonadales</taxon>
        <taxon>Pseudomonadaceae</taxon>
        <taxon>Pseudomonas</taxon>
        <taxon>Pseudomonas syringae</taxon>
    </lineage>
</organism>